<organism evidence="2 3">
    <name type="scientific">Candidatus Magasanikbacteria bacterium CG10_big_fil_rev_8_21_14_0_10_43_6</name>
    <dbReference type="NCBI Taxonomy" id="1974650"/>
    <lineage>
        <taxon>Bacteria</taxon>
        <taxon>Candidatus Magasanikiibacteriota</taxon>
    </lineage>
</organism>
<keyword evidence="1" id="KW-0238">DNA-binding</keyword>
<dbReference type="SUPFAM" id="SSF46785">
    <property type="entry name" value="Winged helix' DNA-binding domain"/>
    <property type="match status" value="1"/>
</dbReference>
<evidence type="ECO:0000313" key="3">
    <source>
        <dbReference type="Proteomes" id="UP000229362"/>
    </source>
</evidence>
<dbReference type="InterPro" id="IPR030489">
    <property type="entry name" value="TR_Rrf2-type_CS"/>
</dbReference>
<sequence>MNPYIILGKYELSDSTMLYINKQVDYGLQLLLALGQLSDGSSLSLRAFAEERNISFLFLQRIAGRLKKAGLVYATKGAKGGYYLARPAAELHLKDIIEAIEGDYGTVDCTKDGKVCPNEATCTSKPVFHNLQKDIVASMSKYSLADMANMH</sequence>
<dbReference type="GO" id="GO:0005829">
    <property type="term" value="C:cytosol"/>
    <property type="evidence" value="ECO:0007669"/>
    <property type="project" value="TreeGrafter"/>
</dbReference>
<dbReference type="AlphaFoldDB" id="A0A2M6W1A8"/>
<evidence type="ECO:0000256" key="1">
    <source>
        <dbReference type="ARBA" id="ARBA00023125"/>
    </source>
</evidence>
<dbReference type="InterPro" id="IPR036388">
    <property type="entry name" value="WH-like_DNA-bd_sf"/>
</dbReference>
<proteinExistence type="predicted"/>
<dbReference type="GO" id="GO:0003677">
    <property type="term" value="F:DNA binding"/>
    <property type="evidence" value="ECO:0007669"/>
    <property type="project" value="UniProtKB-KW"/>
</dbReference>
<evidence type="ECO:0008006" key="4">
    <source>
        <dbReference type="Google" id="ProtNLM"/>
    </source>
</evidence>
<name>A0A2M6W1A8_9BACT</name>
<evidence type="ECO:0000313" key="2">
    <source>
        <dbReference type="EMBL" id="PIT86594.1"/>
    </source>
</evidence>
<dbReference type="PANTHER" id="PTHR33221:SF5">
    <property type="entry name" value="HTH-TYPE TRANSCRIPTIONAL REGULATOR ISCR"/>
    <property type="match status" value="1"/>
</dbReference>
<dbReference type="PANTHER" id="PTHR33221">
    <property type="entry name" value="WINGED HELIX-TURN-HELIX TRANSCRIPTIONAL REGULATOR, RRF2 FAMILY"/>
    <property type="match status" value="1"/>
</dbReference>
<dbReference type="PROSITE" id="PS51197">
    <property type="entry name" value="HTH_RRF2_2"/>
    <property type="match status" value="1"/>
</dbReference>
<dbReference type="Gene3D" id="1.10.10.10">
    <property type="entry name" value="Winged helix-like DNA-binding domain superfamily/Winged helix DNA-binding domain"/>
    <property type="match status" value="1"/>
</dbReference>
<dbReference type="EMBL" id="PFBZ01000100">
    <property type="protein sequence ID" value="PIT86594.1"/>
    <property type="molecule type" value="Genomic_DNA"/>
</dbReference>
<dbReference type="GO" id="GO:0003700">
    <property type="term" value="F:DNA-binding transcription factor activity"/>
    <property type="evidence" value="ECO:0007669"/>
    <property type="project" value="TreeGrafter"/>
</dbReference>
<gene>
    <name evidence="2" type="ORF">COU33_02280</name>
</gene>
<dbReference type="Pfam" id="PF02082">
    <property type="entry name" value="Rrf2"/>
    <property type="match status" value="1"/>
</dbReference>
<protein>
    <recommendedName>
        <fullName evidence="4">Rrf2 family transcriptional regulator</fullName>
    </recommendedName>
</protein>
<accession>A0A2M6W1A8</accession>
<reference evidence="3" key="1">
    <citation type="submission" date="2017-09" db="EMBL/GenBank/DDBJ databases">
        <title>Depth-based differentiation of microbial function through sediment-hosted aquifers and enrichment of novel symbionts in the deep terrestrial subsurface.</title>
        <authorList>
            <person name="Probst A.J."/>
            <person name="Ladd B."/>
            <person name="Jarett J.K."/>
            <person name="Geller-Mcgrath D.E."/>
            <person name="Sieber C.M.K."/>
            <person name="Emerson J.B."/>
            <person name="Anantharaman K."/>
            <person name="Thomas B.C."/>
            <person name="Malmstrom R."/>
            <person name="Stieglmeier M."/>
            <person name="Klingl A."/>
            <person name="Woyke T."/>
            <person name="Ryan C.M."/>
            <person name="Banfield J.F."/>
        </authorList>
    </citation>
    <scope>NUCLEOTIDE SEQUENCE [LARGE SCALE GENOMIC DNA]</scope>
</reference>
<dbReference type="InterPro" id="IPR036390">
    <property type="entry name" value="WH_DNA-bd_sf"/>
</dbReference>
<dbReference type="PROSITE" id="PS01332">
    <property type="entry name" value="HTH_RRF2_1"/>
    <property type="match status" value="1"/>
</dbReference>
<dbReference type="Proteomes" id="UP000229362">
    <property type="component" value="Unassembled WGS sequence"/>
</dbReference>
<dbReference type="InterPro" id="IPR000944">
    <property type="entry name" value="Tscrpt_reg_Rrf2"/>
</dbReference>
<comment type="caution">
    <text evidence="2">The sequence shown here is derived from an EMBL/GenBank/DDBJ whole genome shotgun (WGS) entry which is preliminary data.</text>
</comment>
<dbReference type="NCBIfam" id="TIGR00738">
    <property type="entry name" value="rrf2_super"/>
    <property type="match status" value="1"/>
</dbReference>